<dbReference type="Gene3D" id="3.50.50.60">
    <property type="entry name" value="FAD/NAD(P)-binding domain"/>
    <property type="match status" value="1"/>
</dbReference>
<dbReference type="Proteomes" id="UP000028640">
    <property type="component" value="Unassembled WGS sequence"/>
</dbReference>
<feature type="domain" description="Amine oxidase" evidence="1">
    <location>
        <begin position="10"/>
        <end position="271"/>
    </location>
</feature>
<dbReference type="EMBL" id="JMPJ01000029">
    <property type="protein sequence ID" value="KFC84300.1"/>
    <property type="molecule type" value="Genomic_DNA"/>
</dbReference>
<dbReference type="RefSeq" id="WP_034788793.1">
    <property type="nucleotide sequence ID" value="NZ_JMPJ01000029.1"/>
</dbReference>
<dbReference type="PANTHER" id="PTHR42923:SF17">
    <property type="entry name" value="AMINE OXIDASE DOMAIN-CONTAINING PROTEIN"/>
    <property type="match status" value="1"/>
</dbReference>
<dbReference type="Pfam" id="PF01593">
    <property type="entry name" value="Amino_oxidase"/>
    <property type="match status" value="1"/>
</dbReference>
<dbReference type="OrthoDB" id="20837at2"/>
<dbReference type="InterPro" id="IPR002937">
    <property type="entry name" value="Amino_oxidase"/>
</dbReference>
<dbReference type="Gene3D" id="1.10.405.20">
    <property type="match status" value="1"/>
</dbReference>
<dbReference type="GeneID" id="78379237"/>
<dbReference type="eggNOG" id="COG2907">
    <property type="taxonomic scope" value="Bacteria"/>
</dbReference>
<name>A0A085GKQ5_EWIA3</name>
<dbReference type="SUPFAM" id="SSF51905">
    <property type="entry name" value="FAD/NAD(P)-binding domain"/>
    <property type="match status" value="1"/>
</dbReference>
<dbReference type="Gene3D" id="3.30.70.1990">
    <property type="match status" value="1"/>
</dbReference>
<comment type="caution">
    <text evidence="2">The sequence shown here is derived from an EMBL/GenBank/DDBJ whole genome shotgun (WGS) entry which is preliminary data.</text>
</comment>
<evidence type="ECO:0000313" key="3">
    <source>
        <dbReference type="Proteomes" id="UP000028640"/>
    </source>
</evidence>
<dbReference type="InterPro" id="IPR050464">
    <property type="entry name" value="Zeta_carotene_desat/Oxidored"/>
</dbReference>
<evidence type="ECO:0000313" key="2">
    <source>
        <dbReference type="EMBL" id="KFC84300.1"/>
    </source>
</evidence>
<organism evidence="2 3">
    <name type="scientific">Ewingella americana (strain ATCC 33852 / DSM 4580 / CCUG 14506 / JCM 5911 / LMG 7869 / NCTC 12157 / CDC 1468-78)</name>
    <dbReference type="NCBI Taxonomy" id="910964"/>
    <lineage>
        <taxon>Bacteria</taxon>
        <taxon>Pseudomonadati</taxon>
        <taxon>Pseudomonadota</taxon>
        <taxon>Gammaproteobacteria</taxon>
        <taxon>Enterobacterales</taxon>
        <taxon>Yersiniaceae</taxon>
        <taxon>Ewingella</taxon>
    </lineage>
</organism>
<evidence type="ECO:0000259" key="1">
    <source>
        <dbReference type="Pfam" id="PF01593"/>
    </source>
</evidence>
<dbReference type="GO" id="GO:0016491">
    <property type="term" value="F:oxidoreductase activity"/>
    <property type="evidence" value="ECO:0007669"/>
    <property type="project" value="InterPro"/>
</dbReference>
<sequence length="437" mass="49540">MKVAIIGSGISGLSCAWMLSKQSQNCDITLFEAADTLGGHTATVDVSLDGRDYAIDTGFIVYNTRTYPNFIALLHELGIQGQPTEMSFSVHNPVSGLEYNGHTLNTLFAQRRNLFKPKFWRFLREILRFNKLCKMRLHNPANDEVTLGDLLDQNQFSDFFALHYILPMGAAIWSSSLDDMSKFPLSLFLRFFENHGLLDVTNRPQWMVVPGGSREYIRRMQQKIPANVELLTSTPVHSVVRHAAGVTLHTSRGTEHFDQVIFACHADQALRLLGENATEDEKDILGALPYQSNEVILHNDRRYLPKQQRAWASWNYQLPVESPNAMARRASVTYNMNILQGLVAPHVFCVSLNPTTPVEESKILFRAHYMHPVLNLASHCAQLQRGWINGHHRTWFCGAYWYNGFHEDGVNSAKDVVDELLKNHPVLLQPRAERAAS</sequence>
<dbReference type="PROSITE" id="PS51257">
    <property type="entry name" value="PROKAR_LIPOPROTEIN"/>
    <property type="match status" value="1"/>
</dbReference>
<gene>
    <name evidence="2" type="ORF">GEAM_0896</name>
</gene>
<dbReference type="FunFam" id="1.10.405.20:FF:000001">
    <property type="entry name" value="Amine oxidase"/>
    <property type="match status" value="1"/>
</dbReference>
<dbReference type="PANTHER" id="PTHR42923">
    <property type="entry name" value="PROTOPORPHYRINOGEN OXIDASE"/>
    <property type="match status" value="1"/>
</dbReference>
<protein>
    <submittedName>
        <fullName evidence="2">Flavin-containing amine oxidase</fullName>
    </submittedName>
</protein>
<reference evidence="2 3" key="1">
    <citation type="submission" date="2014-05" db="EMBL/GenBank/DDBJ databases">
        <title>ATOL: Assembling a taxonomically balanced genome-scale reconstruction of the evolutionary history of the Enterobacteriaceae.</title>
        <authorList>
            <person name="Plunkett G.III."/>
            <person name="Neeno-Eckwall E.C."/>
            <person name="Glasner J.D."/>
            <person name="Perna N.T."/>
        </authorList>
    </citation>
    <scope>NUCLEOTIDE SEQUENCE [LARGE SCALE GENOMIC DNA]</scope>
    <source>
        <strain evidence="2 3">ATCC 33852</strain>
    </source>
</reference>
<proteinExistence type="predicted"/>
<keyword evidence="3" id="KW-1185">Reference proteome</keyword>
<dbReference type="AlphaFoldDB" id="A0A085GKQ5"/>
<dbReference type="STRING" id="910964.GEAM_0896"/>
<dbReference type="InterPro" id="IPR036188">
    <property type="entry name" value="FAD/NAD-bd_sf"/>
</dbReference>
<accession>A0A085GKQ5</accession>
<dbReference type="PRINTS" id="PR00419">
    <property type="entry name" value="ADXRDTASE"/>
</dbReference>